<evidence type="ECO:0000313" key="2">
    <source>
        <dbReference type="EMBL" id="CAB4727878.1"/>
    </source>
</evidence>
<dbReference type="Pfam" id="PF01266">
    <property type="entry name" value="DAO"/>
    <property type="match status" value="1"/>
</dbReference>
<reference evidence="2" key="1">
    <citation type="submission" date="2020-05" db="EMBL/GenBank/DDBJ databases">
        <authorList>
            <person name="Chiriac C."/>
            <person name="Salcher M."/>
            <person name="Ghai R."/>
            <person name="Kavagutti S V."/>
        </authorList>
    </citation>
    <scope>NUCLEOTIDE SEQUENCE</scope>
</reference>
<dbReference type="InterPro" id="IPR036188">
    <property type="entry name" value="FAD/NAD-bd_sf"/>
</dbReference>
<dbReference type="PANTHER" id="PTHR13847:SF281">
    <property type="entry name" value="FAD DEPENDENT OXIDOREDUCTASE DOMAIN-CONTAINING PROTEIN"/>
    <property type="match status" value="1"/>
</dbReference>
<dbReference type="AlphaFoldDB" id="A0A6J6S005"/>
<evidence type="ECO:0000259" key="1">
    <source>
        <dbReference type="Pfam" id="PF01266"/>
    </source>
</evidence>
<feature type="domain" description="FAD dependent oxidoreductase" evidence="1">
    <location>
        <begin position="38"/>
        <end position="395"/>
    </location>
</feature>
<dbReference type="PANTHER" id="PTHR13847">
    <property type="entry name" value="SARCOSINE DEHYDROGENASE-RELATED"/>
    <property type="match status" value="1"/>
</dbReference>
<name>A0A6J6S005_9ZZZZ</name>
<dbReference type="Gene3D" id="3.50.50.60">
    <property type="entry name" value="FAD/NAD(P)-binding domain"/>
    <property type="match status" value="1"/>
</dbReference>
<dbReference type="SUPFAM" id="SSF51905">
    <property type="entry name" value="FAD/NAD(P)-binding domain"/>
    <property type="match status" value="1"/>
</dbReference>
<organism evidence="2">
    <name type="scientific">freshwater metagenome</name>
    <dbReference type="NCBI Taxonomy" id="449393"/>
    <lineage>
        <taxon>unclassified sequences</taxon>
        <taxon>metagenomes</taxon>
        <taxon>ecological metagenomes</taxon>
    </lineage>
</organism>
<dbReference type="InterPro" id="IPR006076">
    <property type="entry name" value="FAD-dep_OxRdtase"/>
</dbReference>
<accession>A0A6J6S005</accession>
<dbReference type="GO" id="GO:0005737">
    <property type="term" value="C:cytoplasm"/>
    <property type="evidence" value="ECO:0007669"/>
    <property type="project" value="TreeGrafter"/>
</dbReference>
<protein>
    <submittedName>
        <fullName evidence="2">Unannotated protein</fullName>
    </submittedName>
</protein>
<dbReference type="EMBL" id="CAEZYK010000064">
    <property type="protein sequence ID" value="CAB4727878.1"/>
    <property type="molecule type" value="Genomic_DNA"/>
</dbReference>
<gene>
    <name evidence="2" type="ORF">UFOPK2683_01092</name>
</gene>
<sequence length="438" mass="47025">MGQAPPAPLGRDFSPSVLWHFGVEVPLASAGDPPLEADVVVVGAGYAGVRAATGLAARGKQVVVLEADDLGTGASTRNGGMVIPELKSGPRALARRYGPLGRELVDSVFSAFNLVENLIAENNIDCDYHRFGGLLLAHHRSQVAHLQEEVSEWRDDLGEEAQFLSRSELSTEIGSDKYFGGLLVSRTGGLQPAKYHAALVDLALKAGAQIFDHKRVTSIAQDSRGGYQVKAGSTVIHADEVFLATNAYADAIAPELAKRVLPMGSFIIATEVLDPELAASCIPNGRMVYDTKNFLFYWRISPDGRMVFGGRTSLATTTVAEAQDVLYQKLLSVHPQLVSTNLEYAWGGNVAITFDRLPHCGRTPIPGGGSVAFATGCNGTGVALATWFGDQAASWLSGEIAPPPFSQLPFPKVPLVSLRNWYLPVVGQYFHWRDQIGR</sequence>
<proteinExistence type="predicted"/>
<dbReference type="Gene3D" id="3.30.9.10">
    <property type="entry name" value="D-Amino Acid Oxidase, subunit A, domain 2"/>
    <property type="match status" value="1"/>
</dbReference>